<feature type="chain" id="PRO_5041783508" description="Purple acid phosphatase" evidence="4">
    <location>
        <begin position="19"/>
        <end position="611"/>
    </location>
</feature>
<dbReference type="Gene3D" id="3.60.21.10">
    <property type="match status" value="1"/>
</dbReference>
<sequence length="611" mass="67665">MRNTNMLPLLALLPGLLAHPLGEKLEKKQFVDTSYDYTGPQNPVGDWVDNTVNGNGKGFPRLVEQPAVQPGWDNPTNNINVVQLSFVPGGINVHFQTPFGIGGEPCVNWGTDRNNLSTNVKGSTSTYPRTPSCSEVTHITQCSEYFHSVDITGLQPDTTYYYQIPGGNGTTPSDVMSFKTAKAPGSSGSFSVAVVHDMGYTNAGGTHGHMARAVDSGDIQFAIHGGDISYADDWYSGILPCEDSWPLCYNGSLTTLPNNLTAPEYLEAPLPDGEIPNQGGPQGGDISVIYESNWDLWQQWMSAAITSKIPYMVSPGNHEAACAEFDGPNNELTAYIVNGEVNGTAEKSQLTYYACPPSQRNFTAYNHRWSTPSKWSQGVQNHWYSYDYGLAHFISFTAETDYYNSPEKSFEYDIKGDETAPKENETYVTNSGPFGYINGSYKVNENYEQWQWLKADLAAVNRTKTPWVFVYAHRPMYSTEVSSYQANMRNAWEEMFLDYKVDAYLSGHIHWYERLWPLGTNGTIVQSNVVNNHTYRAGTGSSLVHLINGQAGNIESHSFTGANEPVLNITAVLDQEHFGFSKLTVVNATAAKWEFIRGVDGQVGDELWMIK</sequence>
<dbReference type="GO" id="GO:0046872">
    <property type="term" value="F:metal ion binding"/>
    <property type="evidence" value="ECO:0007669"/>
    <property type="project" value="InterPro"/>
</dbReference>
<feature type="domain" description="Purple acid phosphatase N-terminal" evidence="7">
    <location>
        <begin position="88"/>
        <end position="180"/>
    </location>
</feature>
<keyword evidence="9" id="KW-1185">Reference proteome</keyword>
<name>A0AAD9L5N5_PAPLA</name>
<evidence type="ECO:0000259" key="7">
    <source>
        <dbReference type="Pfam" id="PF16656"/>
    </source>
</evidence>
<dbReference type="InterPro" id="IPR015914">
    <property type="entry name" value="PAPs_N"/>
</dbReference>
<comment type="catalytic activity">
    <reaction evidence="4">
        <text>a phosphate monoester + H2O = an alcohol + phosphate</text>
        <dbReference type="Rhea" id="RHEA:15017"/>
        <dbReference type="ChEBI" id="CHEBI:15377"/>
        <dbReference type="ChEBI" id="CHEBI:30879"/>
        <dbReference type="ChEBI" id="CHEBI:43474"/>
        <dbReference type="ChEBI" id="CHEBI:67140"/>
        <dbReference type="EC" id="3.1.3.2"/>
    </reaction>
</comment>
<dbReference type="EMBL" id="JAODAN010000005">
    <property type="protein sequence ID" value="KAK1924531.1"/>
    <property type="molecule type" value="Genomic_DNA"/>
</dbReference>
<evidence type="ECO:0000256" key="2">
    <source>
        <dbReference type="ARBA" id="ARBA00022801"/>
    </source>
</evidence>
<keyword evidence="1 4" id="KW-0732">Signal</keyword>
<keyword evidence="2 4" id="KW-0378">Hydrolase</keyword>
<evidence type="ECO:0000256" key="1">
    <source>
        <dbReference type="ARBA" id="ARBA00022729"/>
    </source>
</evidence>
<evidence type="ECO:0000259" key="5">
    <source>
        <dbReference type="Pfam" id="PF00149"/>
    </source>
</evidence>
<protein>
    <recommendedName>
        <fullName evidence="4">Purple acid phosphatase</fullName>
        <ecNumber evidence="4">3.1.3.2</ecNumber>
    </recommendedName>
</protein>
<dbReference type="AlphaFoldDB" id="A0AAD9L5N5"/>
<dbReference type="Pfam" id="PF14008">
    <property type="entry name" value="Metallophos_C"/>
    <property type="match status" value="1"/>
</dbReference>
<dbReference type="InterPro" id="IPR039331">
    <property type="entry name" value="PAPs-like"/>
</dbReference>
<feature type="domain" description="Calcineurin-like phosphoesterase" evidence="5">
    <location>
        <begin position="284"/>
        <end position="512"/>
    </location>
</feature>
<feature type="signal peptide" evidence="4">
    <location>
        <begin position="1"/>
        <end position="18"/>
    </location>
</feature>
<dbReference type="InterPro" id="IPR014390">
    <property type="entry name" value="Acid_Pase_Asper"/>
</dbReference>
<feature type="domain" description="Purple acid phosphatase C-terminal" evidence="6">
    <location>
        <begin position="543"/>
        <end position="606"/>
    </location>
</feature>
<comment type="similarity">
    <text evidence="4">Belongs to the metallophosphoesterase superfamily. Purple acid phosphatase family.</text>
</comment>
<dbReference type="CDD" id="cd00839">
    <property type="entry name" value="MPP_PAPs"/>
    <property type="match status" value="1"/>
</dbReference>
<dbReference type="InterPro" id="IPR041792">
    <property type="entry name" value="MPP_PAP"/>
</dbReference>
<evidence type="ECO:0000259" key="6">
    <source>
        <dbReference type="Pfam" id="PF14008"/>
    </source>
</evidence>
<evidence type="ECO:0000313" key="9">
    <source>
        <dbReference type="Proteomes" id="UP001182556"/>
    </source>
</evidence>
<dbReference type="SUPFAM" id="SSF56300">
    <property type="entry name" value="Metallo-dependent phosphatases"/>
    <property type="match status" value="1"/>
</dbReference>
<gene>
    <name evidence="8" type="ORF">DB88DRAFT_490779</name>
</gene>
<keyword evidence="3" id="KW-0325">Glycoprotein</keyword>
<evidence type="ECO:0000256" key="3">
    <source>
        <dbReference type="ARBA" id="ARBA00023180"/>
    </source>
</evidence>
<dbReference type="SUPFAM" id="SSF49363">
    <property type="entry name" value="Purple acid phosphatase, N-terminal domain"/>
    <property type="match status" value="1"/>
</dbReference>
<dbReference type="InterPro" id="IPR029052">
    <property type="entry name" value="Metallo-depent_PP-like"/>
</dbReference>
<reference evidence="8" key="1">
    <citation type="submission" date="2023-02" db="EMBL/GenBank/DDBJ databases">
        <title>Identification and recombinant expression of a fungal hydrolase from Papiliotrema laurentii that hydrolyzes apple cutin and clears colloidal polyester polyurethane.</title>
        <authorList>
            <consortium name="DOE Joint Genome Institute"/>
            <person name="Roman V.A."/>
            <person name="Bojanowski C."/>
            <person name="Crable B.R."/>
            <person name="Wagner D.N."/>
            <person name="Hung C.S."/>
            <person name="Nadeau L.J."/>
            <person name="Schratz L."/>
            <person name="Haridas S."/>
            <person name="Pangilinan J."/>
            <person name="Lipzen A."/>
            <person name="Na H."/>
            <person name="Yan M."/>
            <person name="Ng V."/>
            <person name="Grigoriev I.V."/>
            <person name="Spatafora J.W."/>
            <person name="Barlow D."/>
            <person name="Biffinger J."/>
            <person name="Kelley-Loughnane N."/>
            <person name="Varaljay V.A."/>
            <person name="Crookes-Goodson W.J."/>
        </authorList>
    </citation>
    <scope>NUCLEOTIDE SEQUENCE</scope>
    <source>
        <strain evidence="8">5307AH</strain>
    </source>
</reference>
<dbReference type="Pfam" id="PF16656">
    <property type="entry name" value="Pur_ac_phosph_N"/>
    <property type="match status" value="1"/>
</dbReference>
<comment type="caution">
    <text evidence="8">The sequence shown here is derived from an EMBL/GenBank/DDBJ whole genome shotgun (WGS) entry which is preliminary data.</text>
</comment>
<dbReference type="Pfam" id="PF00149">
    <property type="entry name" value="Metallophos"/>
    <property type="match status" value="1"/>
</dbReference>
<dbReference type="GO" id="GO:0003993">
    <property type="term" value="F:acid phosphatase activity"/>
    <property type="evidence" value="ECO:0007669"/>
    <property type="project" value="UniProtKB-EC"/>
</dbReference>
<dbReference type="InterPro" id="IPR025733">
    <property type="entry name" value="PAPs_C"/>
</dbReference>
<dbReference type="PIRSF" id="PIRSF000900">
    <property type="entry name" value="Acid_Ptase_Asper"/>
    <property type="match status" value="1"/>
</dbReference>
<proteinExistence type="inferred from homology"/>
<dbReference type="PANTHER" id="PTHR22953">
    <property type="entry name" value="ACID PHOSPHATASE RELATED"/>
    <property type="match status" value="1"/>
</dbReference>
<dbReference type="EC" id="3.1.3.2" evidence="4"/>
<evidence type="ECO:0000313" key="8">
    <source>
        <dbReference type="EMBL" id="KAK1924531.1"/>
    </source>
</evidence>
<dbReference type="Gene3D" id="2.60.40.380">
    <property type="entry name" value="Purple acid phosphatase-like, N-terminal"/>
    <property type="match status" value="1"/>
</dbReference>
<dbReference type="InterPro" id="IPR008963">
    <property type="entry name" value="Purple_acid_Pase-like_N"/>
</dbReference>
<dbReference type="Proteomes" id="UP001182556">
    <property type="component" value="Unassembled WGS sequence"/>
</dbReference>
<dbReference type="InterPro" id="IPR004843">
    <property type="entry name" value="Calcineurin-like_PHP"/>
</dbReference>
<accession>A0AAD9L5N5</accession>
<dbReference type="PANTHER" id="PTHR22953:SF153">
    <property type="entry name" value="PURPLE ACID PHOSPHATASE"/>
    <property type="match status" value="1"/>
</dbReference>
<evidence type="ECO:0000256" key="4">
    <source>
        <dbReference type="RuleBase" id="RU361203"/>
    </source>
</evidence>
<organism evidence="8 9">
    <name type="scientific">Papiliotrema laurentii</name>
    <name type="common">Cryptococcus laurentii</name>
    <dbReference type="NCBI Taxonomy" id="5418"/>
    <lineage>
        <taxon>Eukaryota</taxon>
        <taxon>Fungi</taxon>
        <taxon>Dikarya</taxon>
        <taxon>Basidiomycota</taxon>
        <taxon>Agaricomycotina</taxon>
        <taxon>Tremellomycetes</taxon>
        <taxon>Tremellales</taxon>
        <taxon>Rhynchogastremaceae</taxon>
        <taxon>Papiliotrema</taxon>
    </lineage>
</organism>